<protein>
    <recommendedName>
        <fullName evidence="3">NmrA-like domain-containing protein</fullName>
    </recommendedName>
</protein>
<keyword evidence="5" id="KW-1185">Reference proteome</keyword>
<keyword evidence="1" id="KW-0521">NADP</keyword>
<evidence type="ECO:0000313" key="4">
    <source>
        <dbReference type="EMBL" id="KAH6669671.1"/>
    </source>
</evidence>
<organism evidence="4 5">
    <name type="scientific">Plectosphaerella plurivora</name>
    <dbReference type="NCBI Taxonomy" id="936078"/>
    <lineage>
        <taxon>Eukaryota</taxon>
        <taxon>Fungi</taxon>
        <taxon>Dikarya</taxon>
        <taxon>Ascomycota</taxon>
        <taxon>Pezizomycotina</taxon>
        <taxon>Sordariomycetes</taxon>
        <taxon>Hypocreomycetidae</taxon>
        <taxon>Glomerellales</taxon>
        <taxon>Plectosphaerellaceae</taxon>
        <taxon>Plectosphaerella</taxon>
    </lineage>
</organism>
<dbReference type="AlphaFoldDB" id="A0A9P8V3U4"/>
<feature type="domain" description="NmrA-like" evidence="3">
    <location>
        <begin position="2"/>
        <end position="235"/>
    </location>
</feature>
<sequence length="297" mass="32700">MLVLITGISGNLGQRLASAALARGLQVRGLGRNPDNVSSEVREKLESFVKTEHYYDIPALDRAVTGVDAIISAYSPDPILDLDANLLLLRAAERAGVKVFVASSWNQDWSKNKYGDMEFYDSHIAFEHQAAMTSTIKPVYFITGMFAELLLTSFGPGNLKLVDGHGEMSYYGNGNTVKIPWSTTDDIAAWTIETLINGEGVQDGKGGIFRFCSGQTTIEELAALYEKITGAKVDIIRRGSLEDLEAEVFRGIWSCDETWIDMAHVRAPTSMEAWLTAQKKQGDQGIFGVEAMKYLSR</sequence>
<dbReference type="Proteomes" id="UP000770015">
    <property type="component" value="Unassembled WGS sequence"/>
</dbReference>
<dbReference type="EMBL" id="JAGSXJ010000031">
    <property type="protein sequence ID" value="KAH6669671.1"/>
    <property type="molecule type" value="Genomic_DNA"/>
</dbReference>
<dbReference type="PANTHER" id="PTHR47706:SF9">
    <property type="entry name" value="NMRA-LIKE DOMAIN-CONTAINING PROTEIN-RELATED"/>
    <property type="match status" value="1"/>
</dbReference>
<evidence type="ECO:0000259" key="3">
    <source>
        <dbReference type="Pfam" id="PF05368"/>
    </source>
</evidence>
<dbReference type="SUPFAM" id="SSF51735">
    <property type="entry name" value="NAD(P)-binding Rossmann-fold domains"/>
    <property type="match status" value="1"/>
</dbReference>
<accession>A0A9P8V3U4</accession>
<evidence type="ECO:0000313" key="5">
    <source>
        <dbReference type="Proteomes" id="UP000770015"/>
    </source>
</evidence>
<dbReference type="GO" id="GO:0016491">
    <property type="term" value="F:oxidoreductase activity"/>
    <property type="evidence" value="ECO:0007669"/>
    <property type="project" value="UniProtKB-KW"/>
</dbReference>
<dbReference type="InterPro" id="IPR036291">
    <property type="entry name" value="NAD(P)-bd_dom_sf"/>
</dbReference>
<dbReference type="Pfam" id="PF05368">
    <property type="entry name" value="NmrA"/>
    <property type="match status" value="1"/>
</dbReference>
<evidence type="ECO:0000256" key="1">
    <source>
        <dbReference type="ARBA" id="ARBA00022857"/>
    </source>
</evidence>
<dbReference type="OrthoDB" id="419598at2759"/>
<name>A0A9P8V3U4_9PEZI</name>
<dbReference type="Gene3D" id="3.40.50.720">
    <property type="entry name" value="NAD(P)-binding Rossmann-like Domain"/>
    <property type="match status" value="1"/>
</dbReference>
<reference evidence="4" key="1">
    <citation type="journal article" date="2021" name="Nat. Commun.">
        <title>Genetic determinants of endophytism in the Arabidopsis root mycobiome.</title>
        <authorList>
            <person name="Mesny F."/>
            <person name="Miyauchi S."/>
            <person name="Thiergart T."/>
            <person name="Pickel B."/>
            <person name="Atanasova L."/>
            <person name="Karlsson M."/>
            <person name="Huettel B."/>
            <person name="Barry K.W."/>
            <person name="Haridas S."/>
            <person name="Chen C."/>
            <person name="Bauer D."/>
            <person name="Andreopoulos W."/>
            <person name="Pangilinan J."/>
            <person name="LaButti K."/>
            <person name="Riley R."/>
            <person name="Lipzen A."/>
            <person name="Clum A."/>
            <person name="Drula E."/>
            <person name="Henrissat B."/>
            <person name="Kohler A."/>
            <person name="Grigoriev I.V."/>
            <person name="Martin F.M."/>
            <person name="Hacquard S."/>
        </authorList>
    </citation>
    <scope>NUCLEOTIDE SEQUENCE</scope>
    <source>
        <strain evidence="4">MPI-SDFR-AT-0117</strain>
    </source>
</reference>
<comment type="caution">
    <text evidence="4">The sequence shown here is derived from an EMBL/GenBank/DDBJ whole genome shotgun (WGS) entry which is preliminary data.</text>
</comment>
<dbReference type="InterPro" id="IPR051609">
    <property type="entry name" value="NmrA/Isoflavone_reductase-like"/>
</dbReference>
<keyword evidence="2" id="KW-0560">Oxidoreductase</keyword>
<evidence type="ECO:0000256" key="2">
    <source>
        <dbReference type="ARBA" id="ARBA00023002"/>
    </source>
</evidence>
<dbReference type="PANTHER" id="PTHR47706">
    <property type="entry name" value="NMRA-LIKE FAMILY PROTEIN"/>
    <property type="match status" value="1"/>
</dbReference>
<gene>
    <name evidence="4" type="ORF">F5X68DRAFT_249101</name>
</gene>
<dbReference type="InterPro" id="IPR008030">
    <property type="entry name" value="NmrA-like"/>
</dbReference>
<proteinExistence type="predicted"/>